<feature type="region of interest" description="Disordered" evidence="1">
    <location>
        <begin position="66"/>
        <end position="127"/>
    </location>
</feature>
<reference evidence="2 3" key="2">
    <citation type="journal article" date="2013" name="Plant Cell Physiol.">
        <title>Rice Annotation Project Database (RAP-DB): an integrative and interactive database for rice genomics.</title>
        <authorList>
            <person name="Sakai H."/>
            <person name="Lee S.S."/>
            <person name="Tanaka T."/>
            <person name="Numa H."/>
            <person name="Kim J."/>
            <person name="Kawahara Y."/>
            <person name="Wakimoto H."/>
            <person name="Yang C.C."/>
            <person name="Iwamoto M."/>
            <person name="Abe T."/>
            <person name="Yamada Y."/>
            <person name="Muto A."/>
            <person name="Inokuchi H."/>
            <person name="Ikemura T."/>
            <person name="Matsumoto T."/>
            <person name="Sasaki T."/>
            <person name="Itoh T."/>
        </authorList>
    </citation>
    <scope>NUCLEOTIDE SEQUENCE [LARGE SCALE GENOMIC DNA]</scope>
    <source>
        <strain evidence="3">cv. Nipponbare</strain>
    </source>
</reference>
<evidence type="ECO:0000256" key="1">
    <source>
        <dbReference type="SAM" id="MobiDB-lite"/>
    </source>
</evidence>
<evidence type="ECO:0000313" key="3">
    <source>
        <dbReference type="Proteomes" id="UP000059680"/>
    </source>
</evidence>
<keyword evidence="3" id="KW-1185">Reference proteome</keyword>
<feature type="compositionally biased region" description="Low complexity" evidence="1">
    <location>
        <begin position="113"/>
        <end position="127"/>
    </location>
</feature>
<organism evidence="2 3">
    <name type="scientific">Oryza sativa subsp. japonica</name>
    <name type="common">Rice</name>
    <dbReference type="NCBI Taxonomy" id="39947"/>
    <lineage>
        <taxon>Eukaryota</taxon>
        <taxon>Viridiplantae</taxon>
        <taxon>Streptophyta</taxon>
        <taxon>Embryophyta</taxon>
        <taxon>Tracheophyta</taxon>
        <taxon>Spermatophyta</taxon>
        <taxon>Magnoliopsida</taxon>
        <taxon>Liliopsida</taxon>
        <taxon>Poales</taxon>
        <taxon>Poaceae</taxon>
        <taxon>BOP clade</taxon>
        <taxon>Oryzoideae</taxon>
        <taxon>Oryzeae</taxon>
        <taxon>Oryzinae</taxon>
        <taxon>Oryza</taxon>
        <taxon>Oryza sativa</taxon>
    </lineage>
</organism>
<proteinExistence type="predicted"/>
<protein>
    <submittedName>
        <fullName evidence="2">Os06g0508950 protein</fullName>
    </submittedName>
</protein>
<dbReference type="Gramene" id="Os06t0508950-00">
    <property type="protein sequence ID" value="Os06t0508950-00"/>
    <property type="gene ID" value="Os06g0508950"/>
</dbReference>
<reference evidence="2 3" key="3">
    <citation type="journal article" date="2013" name="Rice">
        <title>Improvement of the Oryza sativa Nipponbare reference genome using next generation sequence and optical map data.</title>
        <authorList>
            <person name="Kawahara Y."/>
            <person name="de la Bastide M."/>
            <person name="Hamilton J.P."/>
            <person name="Kanamori H."/>
            <person name="McCombie W.R."/>
            <person name="Ouyang S."/>
            <person name="Schwartz D.C."/>
            <person name="Tanaka T."/>
            <person name="Wu J."/>
            <person name="Zhou S."/>
            <person name="Childs K.L."/>
            <person name="Davidson R.M."/>
            <person name="Lin H."/>
            <person name="Quesada-Ocampo L."/>
            <person name="Vaillancourt B."/>
            <person name="Sakai H."/>
            <person name="Lee S.S."/>
            <person name="Kim J."/>
            <person name="Numa H."/>
            <person name="Itoh T."/>
            <person name="Buell C.R."/>
            <person name="Matsumoto T."/>
        </authorList>
    </citation>
    <scope>NUCLEOTIDE SEQUENCE [LARGE SCALE GENOMIC DNA]</scope>
    <source>
        <strain evidence="3">cv. Nipponbare</strain>
    </source>
</reference>
<dbReference type="AlphaFoldDB" id="A0A0N7KM67"/>
<dbReference type="InParanoid" id="A0A0N7KM67"/>
<dbReference type="EMBL" id="AP014962">
    <property type="protein sequence ID" value="BAS97969.1"/>
    <property type="molecule type" value="Genomic_DNA"/>
</dbReference>
<dbReference type="PaxDb" id="39947-A0A0N7KM67"/>
<accession>A0A0N7KM67</accession>
<evidence type="ECO:0000313" key="2">
    <source>
        <dbReference type="EMBL" id="BAS97969.1"/>
    </source>
</evidence>
<name>A0A0N7KM67_ORYSJ</name>
<feature type="region of interest" description="Disordered" evidence="1">
    <location>
        <begin position="1"/>
        <end position="52"/>
    </location>
</feature>
<gene>
    <name evidence="2" type="ordered locus">Os06g0508950</name>
    <name evidence="2" type="ORF">OSNPB_060508950</name>
</gene>
<reference evidence="3" key="1">
    <citation type="journal article" date="2005" name="Nature">
        <title>The map-based sequence of the rice genome.</title>
        <authorList>
            <consortium name="International rice genome sequencing project (IRGSP)"/>
            <person name="Matsumoto T."/>
            <person name="Wu J."/>
            <person name="Kanamori H."/>
            <person name="Katayose Y."/>
            <person name="Fujisawa M."/>
            <person name="Namiki N."/>
            <person name="Mizuno H."/>
            <person name="Yamamoto K."/>
            <person name="Antonio B.A."/>
            <person name="Baba T."/>
            <person name="Sakata K."/>
            <person name="Nagamura Y."/>
            <person name="Aoki H."/>
            <person name="Arikawa K."/>
            <person name="Arita K."/>
            <person name="Bito T."/>
            <person name="Chiden Y."/>
            <person name="Fujitsuka N."/>
            <person name="Fukunaka R."/>
            <person name="Hamada M."/>
            <person name="Harada C."/>
            <person name="Hayashi A."/>
            <person name="Hijishita S."/>
            <person name="Honda M."/>
            <person name="Hosokawa S."/>
            <person name="Ichikawa Y."/>
            <person name="Idonuma A."/>
            <person name="Iijima M."/>
            <person name="Ikeda M."/>
            <person name="Ikeno M."/>
            <person name="Ito K."/>
            <person name="Ito S."/>
            <person name="Ito T."/>
            <person name="Ito Y."/>
            <person name="Ito Y."/>
            <person name="Iwabuchi A."/>
            <person name="Kamiya K."/>
            <person name="Karasawa W."/>
            <person name="Kurita K."/>
            <person name="Katagiri S."/>
            <person name="Kikuta A."/>
            <person name="Kobayashi H."/>
            <person name="Kobayashi N."/>
            <person name="Machita K."/>
            <person name="Maehara T."/>
            <person name="Masukawa M."/>
            <person name="Mizubayashi T."/>
            <person name="Mukai Y."/>
            <person name="Nagasaki H."/>
            <person name="Nagata Y."/>
            <person name="Naito S."/>
            <person name="Nakashima M."/>
            <person name="Nakama Y."/>
            <person name="Nakamichi Y."/>
            <person name="Nakamura M."/>
            <person name="Meguro A."/>
            <person name="Negishi M."/>
            <person name="Ohta I."/>
            <person name="Ohta T."/>
            <person name="Okamoto M."/>
            <person name="Ono N."/>
            <person name="Saji S."/>
            <person name="Sakaguchi M."/>
            <person name="Sakai K."/>
            <person name="Shibata M."/>
            <person name="Shimokawa T."/>
            <person name="Song J."/>
            <person name="Takazaki Y."/>
            <person name="Terasawa K."/>
            <person name="Tsugane M."/>
            <person name="Tsuji K."/>
            <person name="Ueda S."/>
            <person name="Waki K."/>
            <person name="Yamagata H."/>
            <person name="Yamamoto M."/>
            <person name="Yamamoto S."/>
            <person name="Yamane H."/>
            <person name="Yoshiki S."/>
            <person name="Yoshihara R."/>
            <person name="Yukawa K."/>
            <person name="Zhong H."/>
            <person name="Yano M."/>
            <person name="Yuan Q."/>
            <person name="Ouyang S."/>
            <person name="Liu J."/>
            <person name="Jones K.M."/>
            <person name="Gansberger K."/>
            <person name="Moffat K."/>
            <person name="Hill J."/>
            <person name="Bera J."/>
            <person name="Fadrosh D."/>
            <person name="Jin S."/>
            <person name="Johri S."/>
            <person name="Kim M."/>
            <person name="Overton L."/>
            <person name="Reardon M."/>
            <person name="Tsitrin T."/>
            <person name="Vuong H."/>
            <person name="Weaver B."/>
            <person name="Ciecko A."/>
            <person name="Tallon L."/>
            <person name="Jackson J."/>
            <person name="Pai G."/>
            <person name="Aken S.V."/>
            <person name="Utterback T."/>
            <person name="Reidmuller S."/>
            <person name="Feldblyum T."/>
            <person name="Hsiao J."/>
            <person name="Zismann V."/>
            <person name="Iobst S."/>
            <person name="de Vazeille A.R."/>
            <person name="Buell C.R."/>
            <person name="Ying K."/>
            <person name="Li Y."/>
            <person name="Lu T."/>
            <person name="Huang Y."/>
            <person name="Zhao Q."/>
            <person name="Feng Q."/>
            <person name="Zhang L."/>
            <person name="Zhu J."/>
            <person name="Weng Q."/>
            <person name="Mu J."/>
            <person name="Lu Y."/>
            <person name="Fan D."/>
            <person name="Liu Y."/>
            <person name="Guan J."/>
            <person name="Zhang Y."/>
            <person name="Yu S."/>
            <person name="Liu X."/>
            <person name="Zhang Y."/>
            <person name="Hong G."/>
            <person name="Han B."/>
            <person name="Choisne N."/>
            <person name="Demange N."/>
            <person name="Orjeda G."/>
            <person name="Samain S."/>
            <person name="Cattolico L."/>
            <person name="Pelletier E."/>
            <person name="Couloux A."/>
            <person name="Segurens B."/>
            <person name="Wincker P."/>
            <person name="D'Hont A."/>
            <person name="Scarpelli C."/>
            <person name="Weissenbach J."/>
            <person name="Salanoubat M."/>
            <person name="Quetier F."/>
            <person name="Yu Y."/>
            <person name="Kim H.R."/>
            <person name="Rambo T."/>
            <person name="Currie J."/>
            <person name="Collura K."/>
            <person name="Luo M."/>
            <person name="Yang T."/>
            <person name="Ammiraju J.S.S."/>
            <person name="Engler F."/>
            <person name="Soderlund C."/>
            <person name="Wing R.A."/>
            <person name="Palmer L.E."/>
            <person name="de la Bastide M."/>
            <person name="Spiegel L."/>
            <person name="Nascimento L."/>
            <person name="Zutavern T."/>
            <person name="O'Shaughnessy A."/>
            <person name="Dike S."/>
            <person name="Dedhia N."/>
            <person name="Preston R."/>
            <person name="Balija V."/>
            <person name="McCombie W.R."/>
            <person name="Chow T."/>
            <person name="Chen H."/>
            <person name="Chung M."/>
            <person name="Chen C."/>
            <person name="Shaw J."/>
            <person name="Wu H."/>
            <person name="Hsiao K."/>
            <person name="Chao Y."/>
            <person name="Chu M."/>
            <person name="Cheng C."/>
            <person name="Hour A."/>
            <person name="Lee P."/>
            <person name="Lin S."/>
            <person name="Lin Y."/>
            <person name="Liou J."/>
            <person name="Liu S."/>
            <person name="Hsing Y."/>
            <person name="Raghuvanshi S."/>
            <person name="Mohanty A."/>
            <person name="Bharti A.K."/>
            <person name="Gaur A."/>
            <person name="Gupta V."/>
            <person name="Kumar D."/>
            <person name="Ravi V."/>
            <person name="Vij S."/>
            <person name="Kapur A."/>
            <person name="Khurana P."/>
            <person name="Khurana P."/>
            <person name="Khurana J.P."/>
            <person name="Tyagi A.K."/>
            <person name="Gaikwad K."/>
            <person name="Singh A."/>
            <person name="Dalal V."/>
            <person name="Srivastava S."/>
            <person name="Dixit A."/>
            <person name="Pal A.K."/>
            <person name="Ghazi I.A."/>
            <person name="Yadav M."/>
            <person name="Pandit A."/>
            <person name="Bhargava A."/>
            <person name="Sureshbabu K."/>
            <person name="Batra K."/>
            <person name="Sharma T.R."/>
            <person name="Mohapatra T."/>
            <person name="Singh N.K."/>
            <person name="Messing J."/>
            <person name="Nelson A.B."/>
            <person name="Fuks G."/>
            <person name="Kavchok S."/>
            <person name="Keizer G."/>
            <person name="Linton E."/>
            <person name="Llaca V."/>
            <person name="Song R."/>
            <person name="Tanyolac B."/>
            <person name="Young S."/>
            <person name="Ho-Il K."/>
            <person name="Hahn J.H."/>
            <person name="Sangsakoo G."/>
            <person name="Vanavichit A."/>
            <person name="de Mattos Luiz.A.T."/>
            <person name="Zimmer P.D."/>
            <person name="Malone G."/>
            <person name="Dellagostin O."/>
            <person name="de Oliveira A.C."/>
            <person name="Bevan M."/>
            <person name="Bancroft I."/>
            <person name="Minx P."/>
            <person name="Cordum H."/>
            <person name="Wilson R."/>
            <person name="Cheng Z."/>
            <person name="Jin W."/>
            <person name="Jiang J."/>
            <person name="Leong S.A."/>
            <person name="Iwama H."/>
            <person name="Gojobori T."/>
            <person name="Itoh T."/>
            <person name="Niimura Y."/>
            <person name="Fujii Y."/>
            <person name="Habara T."/>
            <person name="Sakai H."/>
            <person name="Sato Y."/>
            <person name="Wilson G."/>
            <person name="Kumar K."/>
            <person name="McCouch S."/>
            <person name="Juretic N."/>
            <person name="Hoen D."/>
            <person name="Wright S."/>
            <person name="Bruskiewich R."/>
            <person name="Bureau T."/>
            <person name="Miyao A."/>
            <person name="Hirochika H."/>
            <person name="Nishikawa T."/>
            <person name="Kadowaki K."/>
            <person name="Sugiura M."/>
            <person name="Burr B."/>
            <person name="Sasaki T."/>
        </authorList>
    </citation>
    <scope>NUCLEOTIDE SEQUENCE [LARGE SCALE GENOMIC DNA]</scope>
    <source>
        <strain evidence="3">cv. Nipponbare</strain>
    </source>
</reference>
<feature type="compositionally biased region" description="Low complexity" evidence="1">
    <location>
        <begin position="91"/>
        <end position="102"/>
    </location>
</feature>
<sequence>MRQAAEAEAEVELPGRRRGGRPTTPWRRASATATREQACVAGGKRQRGGGRRCVGADGGAWGLAADGSAAGDGGTWERMGDGGAWGRRQRASSAQSSGVGARRLTEPTRMGWSPSSQTSTAQQPPAS</sequence>
<dbReference type="Proteomes" id="UP000059680">
    <property type="component" value="Chromosome 6"/>
</dbReference>